<dbReference type="InterPro" id="IPR000653">
    <property type="entry name" value="DegT/StrS_aminotransferase"/>
</dbReference>
<dbReference type="InterPro" id="IPR013216">
    <property type="entry name" value="Methyltransf_11"/>
</dbReference>
<evidence type="ECO:0000256" key="2">
    <source>
        <dbReference type="ARBA" id="ARBA00037999"/>
    </source>
</evidence>
<dbReference type="Gene3D" id="3.40.640.10">
    <property type="entry name" value="Type I PLP-dependent aspartate aminotransferase-like (Major domain)"/>
    <property type="match status" value="1"/>
</dbReference>
<evidence type="ECO:0000313" key="6">
    <source>
        <dbReference type="Proteomes" id="UP000033423"/>
    </source>
</evidence>
<dbReference type="CDD" id="cd02440">
    <property type="entry name" value="AdoMet_MTases"/>
    <property type="match status" value="1"/>
</dbReference>
<evidence type="ECO:0000313" key="5">
    <source>
        <dbReference type="EMBL" id="KJU85591.1"/>
    </source>
</evidence>
<comment type="similarity">
    <text evidence="2 3">Belongs to the DegT/DnrJ/EryC1 family.</text>
</comment>
<dbReference type="GO" id="GO:0008483">
    <property type="term" value="F:transaminase activity"/>
    <property type="evidence" value="ECO:0007669"/>
    <property type="project" value="TreeGrafter"/>
</dbReference>
<dbReference type="GO" id="GO:0030170">
    <property type="term" value="F:pyridoxal phosphate binding"/>
    <property type="evidence" value="ECO:0007669"/>
    <property type="project" value="TreeGrafter"/>
</dbReference>
<reference evidence="5 6" key="1">
    <citation type="submission" date="2015-02" db="EMBL/GenBank/DDBJ databases">
        <title>Single-cell genomics of uncultivated deep-branching MTB reveals a conserved set of magnetosome genes.</title>
        <authorList>
            <person name="Kolinko S."/>
            <person name="Richter M."/>
            <person name="Glockner F.O."/>
            <person name="Brachmann A."/>
            <person name="Schuler D."/>
        </authorList>
    </citation>
    <scope>NUCLEOTIDE SEQUENCE [LARGE SCALE GENOMIC DNA]</scope>
    <source>
        <strain evidence="5">TM-1</strain>
    </source>
</reference>
<dbReference type="PANTHER" id="PTHR30244">
    <property type="entry name" value="TRANSAMINASE"/>
    <property type="match status" value="1"/>
</dbReference>
<gene>
    <name evidence="5" type="ORF">MBAV_002215</name>
</gene>
<dbReference type="CDD" id="cd00616">
    <property type="entry name" value="AHBA_syn"/>
    <property type="match status" value="1"/>
</dbReference>
<dbReference type="SUPFAM" id="SSF53383">
    <property type="entry name" value="PLP-dependent transferases"/>
    <property type="match status" value="1"/>
</dbReference>
<organism evidence="5 6">
    <name type="scientific">Candidatus Magnetobacterium bavaricum</name>
    <dbReference type="NCBI Taxonomy" id="29290"/>
    <lineage>
        <taxon>Bacteria</taxon>
        <taxon>Pseudomonadati</taxon>
        <taxon>Nitrospirota</taxon>
        <taxon>Thermodesulfovibrionia</taxon>
        <taxon>Thermodesulfovibrionales</taxon>
        <taxon>Candidatus Magnetobacteriaceae</taxon>
        <taxon>Candidatus Magnetobacterium</taxon>
    </lineage>
</organism>
<evidence type="ECO:0000259" key="4">
    <source>
        <dbReference type="Pfam" id="PF08241"/>
    </source>
</evidence>
<evidence type="ECO:0000256" key="3">
    <source>
        <dbReference type="RuleBase" id="RU004508"/>
    </source>
</evidence>
<evidence type="ECO:0000256" key="1">
    <source>
        <dbReference type="ARBA" id="ARBA00022898"/>
    </source>
</evidence>
<dbReference type="PATRIC" id="fig|29290.4.peg.2946"/>
<keyword evidence="6" id="KW-1185">Reference proteome</keyword>
<dbReference type="AlphaFoldDB" id="A0A0F3GUP4"/>
<dbReference type="Pfam" id="PF01041">
    <property type="entry name" value="DegT_DnrJ_EryC1"/>
    <property type="match status" value="1"/>
</dbReference>
<keyword evidence="1 3" id="KW-0663">Pyridoxal phosphate</keyword>
<dbReference type="SUPFAM" id="SSF53335">
    <property type="entry name" value="S-adenosyl-L-methionine-dependent methyltransferases"/>
    <property type="match status" value="1"/>
</dbReference>
<sequence>MWPLPGHFQSEVEVGDRRYGVSDFETLNTTDYLCPVCGGSDRERLIALYIREKIDGLKKNPSLLHFAPEAALSWYLKDKGFFHYRSCDLTMTDVDDRVDITDLSRYDDNSIDCIICSHVLEHVDDDRRALAELHRILKPGGWGIILAPVLLGLSETHEDPSITSKEARKRHFGQEDHIRVYAKPDYMDRLSEAGFALSCLGVDHFGADAFRQAAITDKSVLYVVQKRRHICEHTPPPLNVTKTYLPDVDRYQTYIREVFQGGWLTNYSRFVRELEARLTSYLGVRHVIVVANGTLALQVAYRVMGLSGEVITTPFTFVATSSALVWEGLTPVFVDIDPNTLNLDAAMIEASITDKTSAIVAVHVFGNPCAISDIQQIAQRHALRVIYDASHAFGVDYAGGSVAGCGDVSTLSFHATKIFHTAEGGAVVTNDDDVAARVRRMINFGITGPECIEDLGINAKMSELHATLGLCVLDDMQRITAARRKVFERYESSLSARLQRQRLQPLASRNYGYYPVIFPTEGQLLDVKTSLNRRDIYPRRYFFPSLNAVSYLGHGQSAPLSEDISRRILCLPIYYDLPDDVQDFIIRTINAVLSESNQP</sequence>
<dbReference type="EMBL" id="LACI01000955">
    <property type="protein sequence ID" value="KJU85591.1"/>
    <property type="molecule type" value="Genomic_DNA"/>
</dbReference>
<dbReference type="Gene3D" id="3.40.50.150">
    <property type="entry name" value="Vaccinia Virus protein VP39"/>
    <property type="match status" value="1"/>
</dbReference>
<dbReference type="PANTHER" id="PTHR30244:SF9">
    <property type="entry name" value="PROTEIN RV3402C"/>
    <property type="match status" value="1"/>
</dbReference>
<proteinExistence type="inferred from homology"/>
<feature type="domain" description="Methyltransferase type 11" evidence="4">
    <location>
        <begin position="99"/>
        <end position="144"/>
    </location>
</feature>
<dbReference type="GO" id="GO:0008757">
    <property type="term" value="F:S-adenosylmethionine-dependent methyltransferase activity"/>
    <property type="evidence" value="ECO:0007669"/>
    <property type="project" value="InterPro"/>
</dbReference>
<dbReference type="InterPro" id="IPR015421">
    <property type="entry name" value="PyrdxlP-dep_Trfase_major"/>
</dbReference>
<dbReference type="InterPro" id="IPR015424">
    <property type="entry name" value="PyrdxlP-dep_Trfase"/>
</dbReference>
<dbReference type="Proteomes" id="UP000033423">
    <property type="component" value="Unassembled WGS sequence"/>
</dbReference>
<name>A0A0F3GUP4_9BACT</name>
<accession>A0A0F3GUP4</accession>
<dbReference type="InterPro" id="IPR029063">
    <property type="entry name" value="SAM-dependent_MTases_sf"/>
</dbReference>
<dbReference type="Pfam" id="PF08241">
    <property type="entry name" value="Methyltransf_11"/>
    <property type="match status" value="1"/>
</dbReference>
<comment type="caution">
    <text evidence="5">The sequence shown here is derived from an EMBL/GenBank/DDBJ whole genome shotgun (WGS) entry which is preliminary data.</text>
</comment>
<dbReference type="GO" id="GO:0000271">
    <property type="term" value="P:polysaccharide biosynthetic process"/>
    <property type="evidence" value="ECO:0007669"/>
    <property type="project" value="TreeGrafter"/>
</dbReference>
<protein>
    <submittedName>
        <fullName evidence="5">PLP-dependent enzyme</fullName>
    </submittedName>
</protein>